<dbReference type="RefSeq" id="XP_060277920.1">
    <property type="nucleotide sequence ID" value="XM_060432608.1"/>
</dbReference>
<dbReference type="InterPro" id="IPR050613">
    <property type="entry name" value="Sec_Metabolite_Reg"/>
</dbReference>
<dbReference type="Pfam" id="PF00172">
    <property type="entry name" value="Zn_clus"/>
    <property type="match status" value="1"/>
</dbReference>
<evidence type="ECO:0000313" key="6">
    <source>
        <dbReference type="Proteomes" id="UP001244011"/>
    </source>
</evidence>
<dbReference type="InterPro" id="IPR001138">
    <property type="entry name" value="Zn2Cys6_DnaBD"/>
</dbReference>
<dbReference type="SUPFAM" id="SSF57701">
    <property type="entry name" value="Zn2/Cys6 DNA-binding domain"/>
    <property type="match status" value="1"/>
</dbReference>
<dbReference type="GO" id="GO:0003677">
    <property type="term" value="F:DNA binding"/>
    <property type="evidence" value="ECO:0007669"/>
    <property type="project" value="InterPro"/>
</dbReference>
<gene>
    <name evidence="5" type="ORF">QBC33DRAFT_614721</name>
</gene>
<feature type="domain" description="Zn(2)-C6 fungal-type" evidence="4">
    <location>
        <begin position="17"/>
        <end position="48"/>
    </location>
</feature>
<keyword evidence="6" id="KW-1185">Reference proteome</keyword>
<evidence type="ECO:0000313" key="5">
    <source>
        <dbReference type="EMBL" id="KAK1761707.1"/>
    </source>
</evidence>
<dbReference type="SMART" id="SM00066">
    <property type="entry name" value="GAL4"/>
    <property type="match status" value="1"/>
</dbReference>
<comment type="caution">
    <text evidence="5">The sequence shown here is derived from an EMBL/GenBank/DDBJ whole genome shotgun (WGS) entry which is preliminary data.</text>
</comment>
<dbReference type="PANTHER" id="PTHR31001:SF49">
    <property type="entry name" value="ZN(II)2CYS6 TRANSCRIPTION FACTOR (EUROFUNG)"/>
    <property type="match status" value="1"/>
</dbReference>
<dbReference type="Pfam" id="PF04082">
    <property type="entry name" value="Fungal_trans"/>
    <property type="match status" value="1"/>
</dbReference>
<dbReference type="GO" id="GO:0006351">
    <property type="term" value="P:DNA-templated transcription"/>
    <property type="evidence" value="ECO:0007669"/>
    <property type="project" value="InterPro"/>
</dbReference>
<dbReference type="EMBL" id="MU839055">
    <property type="protein sequence ID" value="KAK1761707.1"/>
    <property type="molecule type" value="Genomic_DNA"/>
</dbReference>
<dbReference type="Gene3D" id="4.10.240.10">
    <property type="entry name" value="Zn(2)-C6 fungal-type DNA-binding domain"/>
    <property type="match status" value="1"/>
</dbReference>
<dbReference type="PANTHER" id="PTHR31001">
    <property type="entry name" value="UNCHARACTERIZED TRANSCRIPTIONAL REGULATORY PROTEIN"/>
    <property type="match status" value="1"/>
</dbReference>
<dbReference type="InterPro" id="IPR007219">
    <property type="entry name" value="XnlR_reg_dom"/>
</dbReference>
<reference evidence="5" key="1">
    <citation type="submission" date="2023-06" db="EMBL/GenBank/DDBJ databases">
        <title>Genome-scale phylogeny and comparative genomics of the fungal order Sordariales.</title>
        <authorList>
            <consortium name="Lawrence Berkeley National Laboratory"/>
            <person name="Hensen N."/>
            <person name="Bonometti L."/>
            <person name="Westerberg I."/>
            <person name="Brannstrom I.O."/>
            <person name="Guillou S."/>
            <person name="Cros-Aarteil S."/>
            <person name="Calhoun S."/>
            <person name="Haridas S."/>
            <person name="Kuo A."/>
            <person name="Mondo S."/>
            <person name="Pangilinan J."/>
            <person name="Riley R."/>
            <person name="Labutti K."/>
            <person name="Andreopoulos B."/>
            <person name="Lipzen A."/>
            <person name="Chen C."/>
            <person name="Yanf M."/>
            <person name="Daum C."/>
            <person name="Ng V."/>
            <person name="Clum A."/>
            <person name="Steindorff A."/>
            <person name="Ohm R."/>
            <person name="Martin F."/>
            <person name="Silar P."/>
            <person name="Natvig D."/>
            <person name="Lalanne C."/>
            <person name="Gautier V."/>
            <person name="Ament-Velasquez S.L."/>
            <person name="Kruys A."/>
            <person name="Hutchinson M.I."/>
            <person name="Powell A.J."/>
            <person name="Barry K."/>
            <person name="Miller A.N."/>
            <person name="Grigoriev I.V."/>
            <person name="Debuchy R."/>
            <person name="Gladieux P."/>
            <person name="Thoren M.H."/>
            <person name="Johannesson H."/>
        </authorList>
    </citation>
    <scope>NUCLEOTIDE SEQUENCE</scope>
    <source>
        <strain evidence="5">8032-3</strain>
    </source>
</reference>
<dbReference type="InterPro" id="IPR036864">
    <property type="entry name" value="Zn2-C6_fun-type_DNA-bd_sf"/>
</dbReference>
<name>A0AAJ0BRJ4_9PEZI</name>
<proteinExistence type="predicted"/>
<evidence type="ECO:0000256" key="2">
    <source>
        <dbReference type="ARBA" id="ARBA00022723"/>
    </source>
</evidence>
<dbReference type="Proteomes" id="UP001244011">
    <property type="component" value="Unassembled WGS sequence"/>
</dbReference>
<comment type="subcellular location">
    <subcellularLocation>
        <location evidence="1">Nucleus</location>
    </subcellularLocation>
</comment>
<dbReference type="CDD" id="cd12148">
    <property type="entry name" value="fungal_TF_MHR"/>
    <property type="match status" value="1"/>
</dbReference>
<dbReference type="GO" id="GO:0000981">
    <property type="term" value="F:DNA-binding transcription factor activity, RNA polymerase II-specific"/>
    <property type="evidence" value="ECO:0007669"/>
    <property type="project" value="InterPro"/>
</dbReference>
<dbReference type="CDD" id="cd00067">
    <property type="entry name" value="GAL4"/>
    <property type="match status" value="1"/>
</dbReference>
<accession>A0AAJ0BRJ4</accession>
<dbReference type="PROSITE" id="PS00463">
    <property type="entry name" value="ZN2_CY6_FUNGAL_1"/>
    <property type="match status" value="1"/>
</dbReference>
<dbReference type="AlphaFoldDB" id="A0AAJ0BRJ4"/>
<keyword evidence="2" id="KW-0479">Metal-binding</keyword>
<dbReference type="PROSITE" id="PS50048">
    <property type="entry name" value="ZN2_CY6_FUNGAL_2"/>
    <property type="match status" value="1"/>
</dbReference>
<keyword evidence="3" id="KW-0539">Nucleus</keyword>
<dbReference type="GeneID" id="85315795"/>
<sequence length="695" mass="77732">MDSSRTKVEKRNRPPVSCEPCRSRKLKCNRASPCDTCIKRNQAPSCQYATNANRGKPGVFKKSNVTDRLKNLEDFVSSFLVDDVAVQPQTQTNPGIASGNQRVTPAPPGWLSSALDLGSGCSVQSSQDETISIETPRVLESRDGQVNYVDPSHWLSILEDIKEIREHLTPSDSSILHDGLGNGGSPLWEPEASFLFGFNQNPSLHEILASLPPQPVCDRLLSHYFGSRFMVLGIVHPTKFQKEYEKFWEAPSKAPTLWIALLFAVLSLTAILRQLAKPGETESDAAMPSVKILQQRTAQCLILGKYTTANAYALEAFVLHFQSCYLSQTTPPIHLWFEFGTIIRLAFRMGCHRDPINLPGISPFDGEMRRRVWLNIFQVEALMSFQLGFPTMIPTEYCDTQVPRNLEYSDLYVEMETLPPGRPLSQNTPVQYTIVKASVMEVFKKISAHTQHLTAPSYHTTLALDGEMREVYGNLPECLKRRDVGRSFMDHSSLILDRCTIELLYLKALVVLHRRYINYEPDNPRFEPSRRACMEAALDILARQADIHHASRPGGRLCEDKWMVSSLTAHDFLLAAMVVCLGLSVRMRSAAEREPGFGGTREYRALQTSRQIWGAESTNSPDARIAALALGLMIDKVTEHNDPPSPQVPPAVSADFELPYAETMSGMIDGLETLNWSQGASQAMLYATRLIDEDL</sequence>
<dbReference type="SMART" id="SM00906">
    <property type="entry name" value="Fungal_trans"/>
    <property type="match status" value="1"/>
</dbReference>
<dbReference type="GO" id="GO:0005634">
    <property type="term" value="C:nucleus"/>
    <property type="evidence" value="ECO:0007669"/>
    <property type="project" value="UniProtKB-SubCell"/>
</dbReference>
<organism evidence="5 6">
    <name type="scientific">Phialemonium atrogriseum</name>
    <dbReference type="NCBI Taxonomy" id="1093897"/>
    <lineage>
        <taxon>Eukaryota</taxon>
        <taxon>Fungi</taxon>
        <taxon>Dikarya</taxon>
        <taxon>Ascomycota</taxon>
        <taxon>Pezizomycotina</taxon>
        <taxon>Sordariomycetes</taxon>
        <taxon>Sordariomycetidae</taxon>
        <taxon>Cephalothecales</taxon>
        <taxon>Cephalothecaceae</taxon>
        <taxon>Phialemonium</taxon>
    </lineage>
</organism>
<evidence type="ECO:0000259" key="4">
    <source>
        <dbReference type="PROSITE" id="PS50048"/>
    </source>
</evidence>
<protein>
    <recommendedName>
        <fullName evidence="4">Zn(2)-C6 fungal-type domain-containing protein</fullName>
    </recommendedName>
</protein>
<evidence type="ECO:0000256" key="3">
    <source>
        <dbReference type="ARBA" id="ARBA00023242"/>
    </source>
</evidence>
<evidence type="ECO:0000256" key="1">
    <source>
        <dbReference type="ARBA" id="ARBA00004123"/>
    </source>
</evidence>
<dbReference type="GO" id="GO:0008270">
    <property type="term" value="F:zinc ion binding"/>
    <property type="evidence" value="ECO:0007669"/>
    <property type="project" value="InterPro"/>
</dbReference>